<dbReference type="STRING" id="425514.SAMN05443550_1276"/>
<keyword evidence="4" id="KW-0479">Metal-binding</keyword>
<evidence type="ECO:0000313" key="11">
    <source>
        <dbReference type="Proteomes" id="UP000198850"/>
    </source>
</evidence>
<dbReference type="PANTHER" id="PTHR30521:SF4">
    <property type="entry name" value="DEFERROCHELATASE"/>
    <property type="match status" value="1"/>
</dbReference>
<dbReference type="RefSeq" id="WP_090560168.1">
    <property type="nucleotide sequence ID" value="NZ_FNRA01000027.1"/>
</dbReference>
<keyword evidence="2 10" id="KW-0575">Peroxidase</keyword>
<evidence type="ECO:0000256" key="2">
    <source>
        <dbReference type="ARBA" id="ARBA00022559"/>
    </source>
</evidence>
<evidence type="ECO:0000256" key="6">
    <source>
        <dbReference type="ARBA" id="ARBA00023002"/>
    </source>
</evidence>
<dbReference type="PROSITE" id="PS51404">
    <property type="entry name" value="DYP_PEROXIDASE"/>
    <property type="match status" value="1"/>
</dbReference>
<evidence type="ECO:0000256" key="8">
    <source>
        <dbReference type="SAM" id="MobiDB-lite"/>
    </source>
</evidence>
<proteinExistence type="predicted"/>
<dbReference type="Proteomes" id="UP000198850">
    <property type="component" value="Unassembled WGS sequence"/>
</dbReference>
<dbReference type="InterPro" id="IPR006314">
    <property type="entry name" value="Dyp_peroxidase"/>
</dbReference>
<feature type="region of interest" description="Disordered" evidence="8">
    <location>
        <begin position="414"/>
        <end position="439"/>
    </location>
</feature>
<keyword evidence="6" id="KW-0560">Oxidoreductase</keyword>
<evidence type="ECO:0000313" key="10">
    <source>
        <dbReference type="EMBL" id="SEB22156.1"/>
    </source>
</evidence>
<accession>A0A1H4HKM8</accession>
<keyword evidence="11" id="KW-1185">Reference proteome</keyword>
<comment type="cofactor">
    <cofactor evidence="1">
        <name>heme b</name>
        <dbReference type="ChEBI" id="CHEBI:60344"/>
    </cofactor>
</comment>
<dbReference type="EMBL" id="FNRA01000027">
    <property type="protein sequence ID" value="SEB22156.1"/>
    <property type="molecule type" value="Genomic_DNA"/>
</dbReference>
<evidence type="ECO:0000256" key="3">
    <source>
        <dbReference type="ARBA" id="ARBA00022617"/>
    </source>
</evidence>
<name>A0A1H4HKM8_9SPHI</name>
<evidence type="ECO:0000256" key="1">
    <source>
        <dbReference type="ARBA" id="ARBA00001970"/>
    </source>
</evidence>
<gene>
    <name evidence="10" type="ORF">SAMN05443550_1276</name>
</gene>
<evidence type="ECO:0000256" key="4">
    <source>
        <dbReference type="ARBA" id="ARBA00022723"/>
    </source>
</evidence>
<feature type="domain" description="Dyp-type peroxidase C-terminal" evidence="9">
    <location>
        <begin position="316"/>
        <end position="485"/>
    </location>
</feature>
<dbReference type="Pfam" id="PF20628">
    <property type="entry name" value="Dyp_perox_C"/>
    <property type="match status" value="1"/>
</dbReference>
<dbReference type="GO" id="GO:0004601">
    <property type="term" value="F:peroxidase activity"/>
    <property type="evidence" value="ECO:0007669"/>
    <property type="project" value="UniProtKB-KW"/>
</dbReference>
<feature type="region of interest" description="Disordered" evidence="8">
    <location>
        <begin position="379"/>
        <end position="398"/>
    </location>
</feature>
<dbReference type="AlphaFoldDB" id="A0A1H4HKM8"/>
<evidence type="ECO:0000259" key="9">
    <source>
        <dbReference type="Pfam" id="PF20628"/>
    </source>
</evidence>
<feature type="compositionally biased region" description="Polar residues" evidence="8">
    <location>
        <begin position="492"/>
        <end position="503"/>
    </location>
</feature>
<keyword evidence="5" id="KW-0732">Signal</keyword>
<evidence type="ECO:0000256" key="5">
    <source>
        <dbReference type="ARBA" id="ARBA00022729"/>
    </source>
</evidence>
<evidence type="ECO:0000256" key="7">
    <source>
        <dbReference type="ARBA" id="ARBA00023004"/>
    </source>
</evidence>
<protein>
    <submittedName>
        <fullName evidence="10">Dyp-type peroxidase family</fullName>
    </submittedName>
</protein>
<keyword evidence="3" id="KW-0349">Heme</keyword>
<dbReference type="SUPFAM" id="SSF54909">
    <property type="entry name" value="Dimeric alpha+beta barrel"/>
    <property type="match status" value="1"/>
</dbReference>
<dbReference type="GO" id="GO:0020037">
    <property type="term" value="F:heme binding"/>
    <property type="evidence" value="ECO:0007669"/>
    <property type="project" value="InterPro"/>
</dbReference>
<keyword evidence="7" id="KW-0408">Iron</keyword>
<dbReference type="InterPro" id="IPR011008">
    <property type="entry name" value="Dimeric_a/b-barrel"/>
</dbReference>
<dbReference type="GO" id="GO:0005829">
    <property type="term" value="C:cytosol"/>
    <property type="evidence" value="ECO:0007669"/>
    <property type="project" value="TreeGrafter"/>
</dbReference>
<sequence length="587" mass="64771">MTKKQTKPAGLPFSPLDPFAPQNKAMLENLQGNILQGHGRNFSANIFIQFSITGKQLKDLISKISVQYVTSAFQQAEESKYFKRFGIPGSLFGNFFLAATAYNKMGVGKDLMSAMFKDQDNVPPGAEKIFPQSDSFLKGMTALGADLGDIPADLSAVDPAAIASLPALQKWKLFEKKVITEEPELEPLEKAYLKLDGLQIDAMLLLADDSEPYLLRETRSFVTEFEKLGIQVVAIELGKALRNNEGEGIEHFGYVDGRSQPLYLTTDFEMGNPRKERINEKAFRKESGDIDLWDPKAPLEILLKEDLASNVPGSFGSYFVFRKLEQDVLRFSMAEQNLADKLKLTGKDRERAGAMAVGRFRDGTPLVLSSTDGFLPGKDNNFRYDGRDASGNPNPRSVDDSLGLKCPFQAHIRKTNPRQNVGEGEDGDQSRRITRRGIPYGERIKNPNAFQALDDLPTGGVGLLFACFQSSIVKQFSFMQKTWANNTGFKVSSAPGQDGSSPETGIDTLIGQSSQLSGAGGNPDHNWRKEYGGHHGHTSLPDVGNLDLSHSHPTRFNFSNFVKFRGGEFFFAPSIPFLTQSANNKPK</sequence>
<dbReference type="InterPro" id="IPR048328">
    <property type="entry name" value="Dyp_perox_C"/>
</dbReference>
<dbReference type="GO" id="GO:0046872">
    <property type="term" value="F:metal ion binding"/>
    <property type="evidence" value="ECO:0007669"/>
    <property type="project" value="UniProtKB-KW"/>
</dbReference>
<organism evidence="10 11">
    <name type="scientific">Pedobacter hartonius</name>
    <dbReference type="NCBI Taxonomy" id="425514"/>
    <lineage>
        <taxon>Bacteria</taxon>
        <taxon>Pseudomonadati</taxon>
        <taxon>Bacteroidota</taxon>
        <taxon>Sphingobacteriia</taxon>
        <taxon>Sphingobacteriales</taxon>
        <taxon>Sphingobacteriaceae</taxon>
        <taxon>Pedobacter</taxon>
    </lineage>
</organism>
<dbReference type="OrthoDB" id="9781066at2"/>
<dbReference type="PANTHER" id="PTHR30521">
    <property type="entry name" value="DEFERROCHELATASE/PEROXIDASE"/>
    <property type="match status" value="1"/>
</dbReference>
<feature type="region of interest" description="Disordered" evidence="8">
    <location>
        <begin position="492"/>
        <end position="538"/>
    </location>
</feature>
<reference evidence="10 11" key="1">
    <citation type="submission" date="2016-10" db="EMBL/GenBank/DDBJ databases">
        <authorList>
            <person name="de Groot N.N."/>
        </authorList>
    </citation>
    <scope>NUCLEOTIDE SEQUENCE [LARGE SCALE GENOMIC DNA]</scope>
    <source>
        <strain evidence="10 11">DSM 19033</strain>
    </source>
</reference>